<reference evidence="2 3" key="1">
    <citation type="journal article" date="2012" name="Genome Biol.">
        <title>Genome and low-iron response of an oceanic diatom adapted to chronic iron limitation.</title>
        <authorList>
            <person name="Lommer M."/>
            <person name="Specht M."/>
            <person name="Roy A.S."/>
            <person name="Kraemer L."/>
            <person name="Andreson R."/>
            <person name="Gutowska M.A."/>
            <person name="Wolf J."/>
            <person name="Bergner S.V."/>
            <person name="Schilhabel M.B."/>
            <person name="Klostermeier U.C."/>
            <person name="Beiko R.G."/>
            <person name="Rosenstiel P."/>
            <person name="Hippler M."/>
            <person name="Laroche J."/>
        </authorList>
    </citation>
    <scope>NUCLEOTIDE SEQUENCE [LARGE SCALE GENOMIC DNA]</scope>
    <source>
        <strain evidence="2 3">CCMP1005</strain>
    </source>
</reference>
<dbReference type="Proteomes" id="UP000266841">
    <property type="component" value="Unassembled WGS sequence"/>
</dbReference>
<dbReference type="EMBL" id="AGNL01026579">
    <property type="protein sequence ID" value="EJK57961.1"/>
    <property type="molecule type" value="Genomic_DNA"/>
</dbReference>
<accession>K0SAF3</accession>
<evidence type="ECO:0000313" key="3">
    <source>
        <dbReference type="Proteomes" id="UP000266841"/>
    </source>
</evidence>
<feature type="region of interest" description="Disordered" evidence="1">
    <location>
        <begin position="73"/>
        <end position="96"/>
    </location>
</feature>
<organism evidence="2 3">
    <name type="scientific">Thalassiosira oceanica</name>
    <name type="common">Marine diatom</name>
    <dbReference type="NCBI Taxonomy" id="159749"/>
    <lineage>
        <taxon>Eukaryota</taxon>
        <taxon>Sar</taxon>
        <taxon>Stramenopiles</taxon>
        <taxon>Ochrophyta</taxon>
        <taxon>Bacillariophyta</taxon>
        <taxon>Coscinodiscophyceae</taxon>
        <taxon>Thalassiosirophycidae</taxon>
        <taxon>Thalassiosirales</taxon>
        <taxon>Thalassiosiraceae</taxon>
        <taxon>Thalassiosira</taxon>
    </lineage>
</organism>
<evidence type="ECO:0000256" key="1">
    <source>
        <dbReference type="SAM" id="MobiDB-lite"/>
    </source>
</evidence>
<name>K0SAF3_THAOC</name>
<evidence type="ECO:0000313" key="2">
    <source>
        <dbReference type="EMBL" id="EJK57961.1"/>
    </source>
</evidence>
<proteinExistence type="predicted"/>
<feature type="compositionally biased region" description="Polar residues" evidence="1">
    <location>
        <begin position="86"/>
        <end position="96"/>
    </location>
</feature>
<gene>
    <name evidence="2" type="ORF">THAOC_21952</name>
</gene>
<protein>
    <submittedName>
        <fullName evidence="2">Uncharacterized protein</fullName>
    </submittedName>
</protein>
<feature type="non-terminal residue" evidence="2">
    <location>
        <position position="1"/>
    </location>
</feature>
<comment type="caution">
    <text evidence="2">The sequence shown here is derived from an EMBL/GenBank/DDBJ whole genome shotgun (WGS) entry which is preliminary data.</text>
</comment>
<sequence>RAVLDGTRDAQARYRNTLCYGQFRELALRDDGTGDRNASVTVKFGRDMAAPGSVRLGRDPPINNHPLTCPVAANSNQEPTMRGHALSTSDDAPQNSLQTVQQNLPYVGQPTALDPALGVILHATATP</sequence>
<dbReference type="AlphaFoldDB" id="K0SAF3"/>
<keyword evidence="3" id="KW-1185">Reference proteome</keyword>